<feature type="compositionally biased region" description="Low complexity" evidence="1">
    <location>
        <begin position="68"/>
        <end position="82"/>
    </location>
</feature>
<proteinExistence type="predicted"/>
<sequence length="490" mass="52667">MTLKDLLKKKDKIRDEGAPTSPTGPTLSPDIPEFHFFRTTTSTQESIEPPSFPGDPTREAPLLSPAPRGAFGRFRSRSSTSAQGGGIAERLHFGRSRSGSSVNVPDNLPEVGGDGVARTEDDEAKWEKRATVLVTATLQHSSQPSTPHYEPTSPMSPGARSATSTGAPGDEENIHEAIRLHEKGNLEASTALFGRLAEPTGANNALAQVLYGLALRHGWGCEPNQEQAVQYLSMAASNSAEVEKLALGAGMKKGGAAKGELVLAMYELANCFRNGWGIKKDPAAAKQYYETAANLGDTDAMNEVAWCYIEGFGTKKDKFKAAQFLRLAETKGNKTLGNTWPSDRGALCVVTRSTVQEINMRCHHVDARHPVSAGVASPATSTPSHDRIQAGSRQIQRTALLSVQAKQFQRAVAKAYRLALEARFWSSGSLKLTADAERPSPSPAAGPVTLWLPVDSSPLRTHDAMSHREVSASRSTTSRPFGTSRPLPFQ</sequence>
<dbReference type="SUPFAM" id="SSF81901">
    <property type="entry name" value="HCP-like"/>
    <property type="match status" value="1"/>
</dbReference>
<feature type="region of interest" description="Disordered" evidence="1">
    <location>
        <begin position="138"/>
        <end position="169"/>
    </location>
</feature>
<dbReference type="Gene3D" id="1.25.40.10">
    <property type="entry name" value="Tetratricopeptide repeat domain"/>
    <property type="match status" value="1"/>
</dbReference>
<dbReference type="GO" id="GO:0010972">
    <property type="term" value="P:negative regulation of G2/M transition of mitotic cell cycle"/>
    <property type="evidence" value="ECO:0007669"/>
    <property type="project" value="TreeGrafter"/>
</dbReference>
<dbReference type="PANTHER" id="PTHR43628:SF1">
    <property type="entry name" value="CHITIN SYNTHASE REGULATORY FACTOR 2-RELATED"/>
    <property type="match status" value="1"/>
</dbReference>
<dbReference type="GO" id="GO:0032153">
    <property type="term" value="C:cell division site"/>
    <property type="evidence" value="ECO:0007669"/>
    <property type="project" value="TreeGrafter"/>
</dbReference>
<dbReference type="EMBL" id="NRDI02000006">
    <property type="protein sequence ID" value="KAI1515230.1"/>
    <property type="molecule type" value="Genomic_DNA"/>
</dbReference>
<dbReference type="Proteomes" id="UP000249757">
    <property type="component" value="Unassembled WGS sequence"/>
</dbReference>
<dbReference type="Pfam" id="PF08238">
    <property type="entry name" value="Sel1"/>
    <property type="match status" value="3"/>
</dbReference>
<name>A0A922SZH9_9PLEO</name>
<dbReference type="AlphaFoldDB" id="A0A922SZH9"/>
<evidence type="ECO:0000313" key="3">
    <source>
        <dbReference type="Proteomes" id="UP000249757"/>
    </source>
</evidence>
<evidence type="ECO:0000313" key="2">
    <source>
        <dbReference type="EMBL" id="KAI1515230.1"/>
    </source>
</evidence>
<reference evidence="3" key="1">
    <citation type="journal article" date="2022" name="Microb. Genom.">
        <title>A global pangenome for the wheat fungal pathogen Pyrenophora tritici-repentis and prediction of effector protein structural homology.</title>
        <authorList>
            <person name="Moolhuijzen P.M."/>
            <person name="See P.T."/>
            <person name="Shi G."/>
            <person name="Powell H.R."/>
            <person name="Cockram J."/>
            <person name="Jorgensen L.N."/>
            <person name="Benslimane H."/>
            <person name="Strelkov S.E."/>
            <person name="Turner J."/>
            <person name="Liu Z."/>
            <person name="Moffat C.S."/>
        </authorList>
    </citation>
    <scope>NUCLEOTIDE SEQUENCE [LARGE SCALE GENOMIC DNA]</scope>
</reference>
<dbReference type="SMART" id="SM00671">
    <property type="entry name" value="SEL1"/>
    <property type="match status" value="3"/>
</dbReference>
<gene>
    <name evidence="2" type="ORF">Ptr86124_005231</name>
</gene>
<protein>
    <submittedName>
        <fullName evidence="2">Sel1 repeat</fullName>
    </submittedName>
</protein>
<dbReference type="InterPro" id="IPR011990">
    <property type="entry name" value="TPR-like_helical_dom_sf"/>
</dbReference>
<comment type="caution">
    <text evidence="2">The sequence shown here is derived from an EMBL/GenBank/DDBJ whole genome shotgun (WGS) entry which is preliminary data.</text>
</comment>
<feature type="region of interest" description="Disordered" evidence="1">
    <location>
        <begin position="1"/>
        <end position="124"/>
    </location>
</feature>
<accession>A0A922SZH9</accession>
<organism evidence="2 3">
    <name type="scientific">Pyrenophora tritici-repentis</name>
    <dbReference type="NCBI Taxonomy" id="45151"/>
    <lineage>
        <taxon>Eukaryota</taxon>
        <taxon>Fungi</taxon>
        <taxon>Dikarya</taxon>
        <taxon>Ascomycota</taxon>
        <taxon>Pezizomycotina</taxon>
        <taxon>Dothideomycetes</taxon>
        <taxon>Pleosporomycetidae</taxon>
        <taxon>Pleosporales</taxon>
        <taxon>Pleosporineae</taxon>
        <taxon>Pleosporaceae</taxon>
        <taxon>Pyrenophora</taxon>
    </lineage>
</organism>
<feature type="compositionally biased region" description="Polar residues" evidence="1">
    <location>
        <begin position="472"/>
        <end position="481"/>
    </location>
</feature>
<dbReference type="InterPro" id="IPR006597">
    <property type="entry name" value="Sel1-like"/>
</dbReference>
<feature type="compositionally biased region" description="Basic and acidic residues" evidence="1">
    <location>
        <begin position="460"/>
        <end position="471"/>
    </location>
</feature>
<feature type="compositionally biased region" description="Basic and acidic residues" evidence="1">
    <location>
        <begin position="1"/>
        <end position="17"/>
    </location>
</feature>
<dbReference type="FunFam" id="1.25.40.10:FF:001244">
    <property type="entry name" value="HCP-like protein"/>
    <property type="match status" value="1"/>
</dbReference>
<feature type="region of interest" description="Disordered" evidence="1">
    <location>
        <begin position="458"/>
        <end position="490"/>
    </location>
</feature>
<dbReference type="PANTHER" id="PTHR43628">
    <property type="entry name" value="ACTIVATOR OF C KINASE PROTEIN 1-RELATED"/>
    <property type="match status" value="1"/>
</dbReference>
<dbReference type="InterPro" id="IPR052945">
    <property type="entry name" value="Mitotic_Regulator"/>
</dbReference>
<keyword evidence="3" id="KW-1185">Reference proteome</keyword>
<evidence type="ECO:0000256" key="1">
    <source>
        <dbReference type="SAM" id="MobiDB-lite"/>
    </source>
</evidence>